<comment type="caution">
    <text evidence="2">The sequence shown here is derived from an EMBL/GenBank/DDBJ whole genome shotgun (WGS) entry which is preliminary data.</text>
</comment>
<protein>
    <submittedName>
        <fullName evidence="2">Uncharacterized protein</fullName>
    </submittedName>
</protein>
<evidence type="ECO:0000313" key="3">
    <source>
        <dbReference type="Proteomes" id="UP000237105"/>
    </source>
</evidence>
<name>A0A2P5D5H2_PARAD</name>
<reference evidence="3" key="1">
    <citation type="submission" date="2016-06" db="EMBL/GenBank/DDBJ databases">
        <title>Parallel loss of symbiosis genes in relatives of nitrogen-fixing non-legume Parasponia.</title>
        <authorList>
            <person name="Van Velzen R."/>
            <person name="Holmer R."/>
            <person name="Bu F."/>
            <person name="Rutten L."/>
            <person name="Van Zeijl A."/>
            <person name="Liu W."/>
            <person name="Santuari L."/>
            <person name="Cao Q."/>
            <person name="Sharma T."/>
            <person name="Shen D."/>
            <person name="Roswanjaya Y."/>
            <person name="Wardhani T."/>
            <person name="Kalhor M.S."/>
            <person name="Jansen J."/>
            <person name="Van den Hoogen J."/>
            <person name="Gungor B."/>
            <person name="Hartog M."/>
            <person name="Hontelez J."/>
            <person name="Verver J."/>
            <person name="Yang W.-C."/>
            <person name="Schijlen E."/>
            <person name="Repin R."/>
            <person name="Schilthuizen M."/>
            <person name="Schranz E."/>
            <person name="Heidstra R."/>
            <person name="Miyata K."/>
            <person name="Fedorova E."/>
            <person name="Kohlen W."/>
            <person name="Bisseling T."/>
            <person name="Smit S."/>
            <person name="Geurts R."/>
        </authorList>
    </citation>
    <scope>NUCLEOTIDE SEQUENCE [LARGE SCALE GENOMIC DNA]</scope>
    <source>
        <strain evidence="3">cv. WU1-14</strain>
    </source>
</reference>
<proteinExistence type="predicted"/>
<dbReference type="AlphaFoldDB" id="A0A2P5D5H2"/>
<dbReference type="EMBL" id="JXTB01000062">
    <property type="protein sequence ID" value="PON68549.1"/>
    <property type="molecule type" value="Genomic_DNA"/>
</dbReference>
<dbReference type="Proteomes" id="UP000237105">
    <property type="component" value="Unassembled WGS sequence"/>
</dbReference>
<gene>
    <name evidence="2" type="ORF">PanWU01x14_095200</name>
</gene>
<evidence type="ECO:0000256" key="1">
    <source>
        <dbReference type="SAM" id="MobiDB-lite"/>
    </source>
</evidence>
<keyword evidence="3" id="KW-1185">Reference proteome</keyword>
<feature type="region of interest" description="Disordered" evidence="1">
    <location>
        <begin position="79"/>
        <end position="105"/>
    </location>
</feature>
<organism evidence="2 3">
    <name type="scientific">Parasponia andersonii</name>
    <name type="common">Sponia andersonii</name>
    <dbReference type="NCBI Taxonomy" id="3476"/>
    <lineage>
        <taxon>Eukaryota</taxon>
        <taxon>Viridiplantae</taxon>
        <taxon>Streptophyta</taxon>
        <taxon>Embryophyta</taxon>
        <taxon>Tracheophyta</taxon>
        <taxon>Spermatophyta</taxon>
        <taxon>Magnoliopsida</taxon>
        <taxon>eudicotyledons</taxon>
        <taxon>Gunneridae</taxon>
        <taxon>Pentapetalae</taxon>
        <taxon>rosids</taxon>
        <taxon>fabids</taxon>
        <taxon>Rosales</taxon>
        <taxon>Cannabaceae</taxon>
        <taxon>Parasponia</taxon>
    </lineage>
</organism>
<sequence length="105" mass="11754">MDVDTDYANSMFHEFEDQSMEDIRKDDNPIFPTQFREKIGSESESDIIEKGIQTVIGLGDHKEGMEYKDAGDDDFVTQEEKGKKAQGHVGLDPGQDILDSYSGCS</sequence>
<evidence type="ECO:0000313" key="2">
    <source>
        <dbReference type="EMBL" id="PON68549.1"/>
    </source>
</evidence>
<accession>A0A2P5D5H2</accession>